<gene>
    <name evidence="4" type="ORF">SAMN05216552_101777</name>
</gene>
<evidence type="ECO:0000256" key="2">
    <source>
        <dbReference type="SAM" id="SignalP"/>
    </source>
</evidence>
<sequence length="690" mass="75105">MQTPLRPLLATLCANLCAAVLALSAAGPATAAEAPAAPAAAPTAVPIPAGHFFDNPGFSRPLLSPSGGHLAVLTTGPQQRLRLAVLNLSDLSAKVVGEFPNSDVGDFRWISDERLMYTEADRKVAQGEVRYAPGLYAVNRDGTAYRQLARTMGMPFFGNGESSTLLPWHTFMLPQAGPQDGEQVYVANVLYRGVIGAIPKVELLRLNTLNGKSTDFTGPSGMHNWILDHAGAPRLAVSNSGDSTLIHYRDPASGEWRELGRYSAFTGVNQAFEPLAFGPDGMLYVAANAGGDFKALYTLDPATGKLGKEPLLRLQGYDFKGGLIFGGDKLLGVSFLADGQGVEWLDAGMKAVQQAVDARLPHTVNLLTPPARPRTPWLLVTSYSDRQPAVHMVYNTQTKLLQRLGDSHAAIKSSQMGTQEVVRYKARDGLEIPALLTLPKGRDKNLPLVVLVHGGPYARGGSWGWSPDVQFLASRGYAVLQPEFRGSLGFGTAHFRAGWKQWGLKMQDDIADGARWAIAQGYADPRRVCIAGASYGGYATLMGLVNDPGLYKCGVNWVGVTDIELLYKDKWSFQSDLPEEWKRYGMPVLIGDLEKDAAQLKTTSPLAQAARITQPLLLAYGGADRRVPLYHGTKFRDAVKATNKDVEWVEYEHEGHGWSLPQTRVDFWTRVEKFLDRHIGPQREVADTGK</sequence>
<feature type="chain" id="PRO_5011567816" evidence="2">
    <location>
        <begin position="32"/>
        <end position="690"/>
    </location>
</feature>
<dbReference type="SUPFAM" id="SSF75011">
    <property type="entry name" value="3-carboxy-cis,cis-mucoante lactonizing enzyme"/>
    <property type="match status" value="1"/>
</dbReference>
<keyword evidence="1" id="KW-0378">Hydrolase</keyword>
<dbReference type="SUPFAM" id="SSF53474">
    <property type="entry name" value="alpha/beta-Hydrolases"/>
    <property type="match status" value="1"/>
</dbReference>
<dbReference type="GO" id="GO:0006508">
    <property type="term" value="P:proteolysis"/>
    <property type="evidence" value="ECO:0007669"/>
    <property type="project" value="InterPro"/>
</dbReference>
<dbReference type="AlphaFoldDB" id="A0A1I7KJV5"/>
<dbReference type="PANTHER" id="PTHR42776">
    <property type="entry name" value="SERINE PEPTIDASE S9 FAMILY MEMBER"/>
    <property type="match status" value="1"/>
</dbReference>
<evidence type="ECO:0000313" key="4">
    <source>
        <dbReference type="EMBL" id="SFU97725.1"/>
    </source>
</evidence>
<dbReference type="InterPro" id="IPR029058">
    <property type="entry name" value="AB_hydrolase_fold"/>
</dbReference>
<dbReference type="Proteomes" id="UP000199391">
    <property type="component" value="Unassembled WGS sequence"/>
</dbReference>
<feature type="domain" description="Peptidase S9 prolyl oligopeptidase catalytic" evidence="3">
    <location>
        <begin position="466"/>
        <end position="680"/>
    </location>
</feature>
<evidence type="ECO:0000256" key="1">
    <source>
        <dbReference type="ARBA" id="ARBA00022801"/>
    </source>
</evidence>
<dbReference type="OrthoDB" id="4269629at2"/>
<dbReference type="STRING" id="1035707.SAMN05216552_101777"/>
<name>A0A1I7KJV5_9BURK</name>
<dbReference type="Pfam" id="PF00326">
    <property type="entry name" value="Peptidase_S9"/>
    <property type="match status" value="1"/>
</dbReference>
<dbReference type="RefSeq" id="WP_093557006.1">
    <property type="nucleotide sequence ID" value="NZ_FPBO01000017.1"/>
</dbReference>
<dbReference type="PANTHER" id="PTHR42776:SF27">
    <property type="entry name" value="DIPEPTIDYL PEPTIDASE FAMILY MEMBER 6"/>
    <property type="match status" value="1"/>
</dbReference>
<accession>A0A1I7KJV5</accession>
<keyword evidence="2" id="KW-0732">Signal</keyword>
<evidence type="ECO:0000313" key="5">
    <source>
        <dbReference type="Proteomes" id="UP000199391"/>
    </source>
</evidence>
<dbReference type="InterPro" id="IPR001375">
    <property type="entry name" value="Peptidase_S9_cat"/>
</dbReference>
<dbReference type="Gene3D" id="3.40.50.1820">
    <property type="entry name" value="alpha/beta hydrolase"/>
    <property type="match status" value="1"/>
</dbReference>
<feature type="signal peptide" evidence="2">
    <location>
        <begin position="1"/>
        <end position="31"/>
    </location>
</feature>
<dbReference type="GO" id="GO:0004252">
    <property type="term" value="F:serine-type endopeptidase activity"/>
    <property type="evidence" value="ECO:0007669"/>
    <property type="project" value="TreeGrafter"/>
</dbReference>
<dbReference type="EMBL" id="FPBO01000017">
    <property type="protein sequence ID" value="SFU97725.1"/>
    <property type="molecule type" value="Genomic_DNA"/>
</dbReference>
<keyword evidence="5" id="KW-1185">Reference proteome</keyword>
<reference evidence="5" key="1">
    <citation type="submission" date="2016-10" db="EMBL/GenBank/DDBJ databases">
        <authorList>
            <person name="Varghese N."/>
            <person name="Submissions S."/>
        </authorList>
    </citation>
    <scope>NUCLEOTIDE SEQUENCE [LARGE SCALE GENOMIC DNA]</scope>
    <source>
        <strain evidence="5">CGMCC 1.11014</strain>
    </source>
</reference>
<proteinExistence type="predicted"/>
<organism evidence="4 5">
    <name type="scientific">Pseudoduganella namucuonensis</name>
    <dbReference type="NCBI Taxonomy" id="1035707"/>
    <lineage>
        <taxon>Bacteria</taxon>
        <taxon>Pseudomonadati</taxon>
        <taxon>Pseudomonadota</taxon>
        <taxon>Betaproteobacteria</taxon>
        <taxon>Burkholderiales</taxon>
        <taxon>Oxalobacteraceae</taxon>
        <taxon>Telluria group</taxon>
        <taxon>Pseudoduganella</taxon>
    </lineage>
</organism>
<evidence type="ECO:0000259" key="3">
    <source>
        <dbReference type="Pfam" id="PF00326"/>
    </source>
</evidence>
<protein>
    <submittedName>
        <fullName evidence="4">Prolyl oligopeptidase family protein</fullName>
    </submittedName>
</protein>